<evidence type="ECO:0000259" key="3">
    <source>
        <dbReference type="PROSITE" id="PS50003"/>
    </source>
</evidence>
<dbReference type="InterPro" id="IPR004177">
    <property type="entry name" value="DDHD_dom"/>
</dbReference>
<dbReference type="Pfam" id="PF23202">
    <property type="entry name" value="PAH_ZNF598"/>
    <property type="match status" value="1"/>
</dbReference>
<feature type="coiled-coil region" evidence="1">
    <location>
        <begin position="272"/>
        <end position="306"/>
    </location>
</feature>
<evidence type="ECO:0000259" key="5">
    <source>
        <dbReference type="PROSITE" id="PS51043"/>
    </source>
</evidence>
<dbReference type="InterPro" id="IPR005176">
    <property type="entry name" value="PONY_dom"/>
</dbReference>
<protein>
    <recommendedName>
        <fullName evidence="9">Defective in cullin neddylation protein</fullName>
    </recommendedName>
</protein>
<dbReference type="CDD" id="cd06093">
    <property type="entry name" value="PX_domain"/>
    <property type="match status" value="1"/>
</dbReference>
<dbReference type="SMART" id="SM01127">
    <property type="entry name" value="DDHD"/>
    <property type="match status" value="1"/>
</dbReference>
<keyword evidence="8" id="KW-1185">Reference proteome</keyword>
<dbReference type="PROSITE" id="PS50195">
    <property type="entry name" value="PX"/>
    <property type="match status" value="1"/>
</dbReference>
<dbReference type="SUPFAM" id="SSF53474">
    <property type="entry name" value="alpha/beta-Hydrolases"/>
    <property type="match status" value="1"/>
</dbReference>
<proteinExistence type="predicted"/>
<evidence type="ECO:0000256" key="2">
    <source>
        <dbReference type="SAM" id="MobiDB-lite"/>
    </source>
</evidence>
<dbReference type="EMBL" id="CAKLCB010000393">
    <property type="protein sequence ID" value="CAH0522660.1"/>
    <property type="molecule type" value="Genomic_DNA"/>
</dbReference>
<dbReference type="Gene3D" id="1.10.238.10">
    <property type="entry name" value="EF-hand"/>
    <property type="match status" value="1"/>
</dbReference>
<dbReference type="CDD" id="cd00821">
    <property type="entry name" value="PH"/>
    <property type="match status" value="1"/>
</dbReference>
<dbReference type="Gene3D" id="1.10.8.10">
    <property type="entry name" value="DNA helicase RuvA subunit, C-terminal domain"/>
    <property type="match status" value="1"/>
</dbReference>
<dbReference type="InterPro" id="IPR001849">
    <property type="entry name" value="PH_domain"/>
</dbReference>
<dbReference type="SMART" id="SM00233">
    <property type="entry name" value="PH"/>
    <property type="match status" value="2"/>
</dbReference>
<name>A0ABN8DBB2_9STRA</name>
<dbReference type="PROSITE" id="PS51043">
    <property type="entry name" value="DDHD"/>
    <property type="match status" value="1"/>
</dbReference>
<dbReference type="Proteomes" id="UP001158986">
    <property type="component" value="Unassembled WGS sequence"/>
</dbReference>
<evidence type="ECO:0000259" key="4">
    <source>
        <dbReference type="PROSITE" id="PS50195"/>
    </source>
</evidence>
<comment type="caution">
    <text evidence="7">The sequence shown here is derived from an EMBL/GenBank/DDBJ whole genome shotgun (WGS) entry which is preliminary data.</text>
</comment>
<evidence type="ECO:0008006" key="9">
    <source>
        <dbReference type="Google" id="ProtNLM"/>
    </source>
</evidence>
<dbReference type="Pfam" id="PF00169">
    <property type="entry name" value="PH"/>
    <property type="match status" value="1"/>
</dbReference>
<dbReference type="InterPro" id="IPR036871">
    <property type="entry name" value="PX_dom_sf"/>
</dbReference>
<dbReference type="Gene3D" id="1.10.238.200">
    <property type="entry name" value="Cullin, PONY binding domain"/>
    <property type="match status" value="1"/>
</dbReference>
<dbReference type="SMART" id="SM00312">
    <property type="entry name" value="PX"/>
    <property type="match status" value="1"/>
</dbReference>
<gene>
    <name evidence="7" type="ORF">PBS001_LOCUS9085</name>
</gene>
<evidence type="ECO:0000313" key="7">
    <source>
        <dbReference type="EMBL" id="CAH0522660.1"/>
    </source>
</evidence>
<dbReference type="InterPro" id="IPR029058">
    <property type="entry name" value="AB_hydrolase_fold"/>
</dbReference>
<dbReference type="InterPro" id="IPR011993">
    <property type="entry name" value="PH-like_dom_sf"/>
</dbReference>
<evidence type="ECO:0000259" key="6">
    <source>
        <dbReference type="PROSITE" id="PS51229"/>
    </source>
</evidence>
<dbReference type="InterPro" id="IPR042460">
    <property type="entry name" value="DCN1-like_PONY"/>
</dbReference>
<dbReference type="InterPro" id="IPR001683">
    <property type="entry name" value="PX_dom"/>
</dbReference>
<dbReference type="Pfam" id="PF14555">
    <property type="entry name" value="UBA_4"/>
    <property type="match status" value="1"/>
</dbReference>
<sequence>MSSKFLNDKKKKLQAFKNTTNTTDFMAKSYLEKFSWDLMRAVDEFYANEGKSLTLDKESTVSMDAVNAWFDSYTDPDDDEDVINEEGILKFCEDIGVDPQDIVVLVIAWKMQAAYMCTFTRKEWKKGMQEMECDSITQLKAKVSELREVIASETEFKKFYCFCFGFSKEPGQKSLSIDIATAMWDLLLSTRFEQLTSSWLTFLAEKKPVKGVTRDTWDLLYEFFVKVRDSYANYDENEAWPVLIDDYMVHVMMDLSSLEMLPCRTFFPRDYIQQYKRQVNELMKRMERLLEEEETLETDRDVVSNNDQVVALPSQIVWQNLSALQDCRMTLDETFDMFRLKIQESVALVTADPVLERTLSSNCSIPLSEEEEEVCSSPEGDMDGERIEETSFQDVEPVKGRKAAVALNNDVTERVQQALQDEHEFKHFKANALQFGTGNDSAESFYAYLAQHIPAPVLDSIVVDFARLLPQAALRVPLLKVHYEHMKNELARPSVAKFRNKSYSKAVTSRTLTSSSADEAGSSDEDGKEYPSTIRLRSFNHLIFVIHGIGQHIDFRDGEFKSWNGETDIEGGNHAFRDIFRTMLETTFQDIPMALEMQSIEWHEDLHEPTGLDNIFDLISPEGASAIREFNKETFMDVLYYLSPRYGQLIVDSVTQQLNEKYRVFMNEHPGWDGKVSIFAHSLGSMISYDILTHKPGDIAGNGVRFPGLEFEVDNFFGVGSPVGVMILARGDLNIDDGKFTPGIKIPNCRRYFNVYHPIDPIAYRIEPLIMQEMRDKEPVQLMQYSAVKDQSFGRLQELWEGLTSPVHGFAYRHDYVMRRRKREQGMMEVAFAAASHSSYWMSDDVVLFTLMQLCQPVVDILHRYMSARVPLPKLMRSIVKLTPHAKILLSATALVRDRCTGLSREQVVLMDKDRLYFLSRLSEVACRRKWRLKLTATTRAMYGEDSFMMKIIPSETSASPTVPPALNNAVLPDVHVFKATSTPVRDAWMEAINRAIDKADDDLTAGKATLDTANLVDLPTGKSIDYFNAIKAGFAKERTANGWYDSWNDRWLVLQDDYLSCYENSPKLDFVAQFPLRMTKACCYEREYLIRVVARRGAACEMRVQNQESFNRWVEVLEKIPTVEIIRHEDLLENSPSSVLIMSESSRESFDGAKRVGLVGEWLKTKIEGYQIQFDENGQEYVAFVIQVASSTAGSSVVQRRYSEFAILHRQLRKMFPHEQIPALPGTRMWNKFEPNYLKQKAIGLHGYLNEVCKRCANTRALALLLEFLKLAPPASSEPEENNEEKS</sequence>
<dbReference type="Pfam" id="PF03556">
    <property type="entry name" value="Cullin_binding"/>
    <property type="match status" value="1"/>
</dbReference>
<dbReference type="InterPro" id="IPR058055">
    <property type="entry name" value="PA-PLA1"/>
</dbReference>
<dbReference type="Gene3D" id="2.30.29.30">
    <property type="entry name" value="Pleckstrin-homology domain (PH domain)/Phosphotyrosine-binding domain (PTB)"/>
    <property type="match status" value="1"/>
</dbReference>
<dbReference type="SUPFAM" id="SSF64268">
    <property type="entry name" value="PX domain"/>
    <property type="match status" value="1"/>
</dbReference>
<dbReference type="SUPFAM" id="SSF46934">
    <property type="entry name" value="UBA-like"/>
    <property type="match status" value="1"/>
</dbReference>
<dbReference type="InterPro" id="IPR057634">
    <property type="entry name" value="PAH_ZNF598/HEL2"/>
</dbReference>
<organism evidence="7 8">
    <name type="scientific">Peronospora belbahrii</name>
    <dbReference type="NCBI Taxonomy" id="622444"/>
    <lineage>
        <taxon>Eukaryota</taxon>
        <taxon>Sar</taxon>
        <taxon>Stramenopiles</taxon>
        <taxon>Oomycota</taxon>
        <taxon>Peronosporomycetes</taxon>
        <taxon>Peronosporales</taxon>
        <taxon>Peronosporaceae</taxon>
        <taxon>Peronospora</taxon>
    </lineage>
</organism>
<dbReference type="Pfam" id="PF02862">
    <property type="entry name" value="DDHD"/>
    <property type="match status" value="1"/>
</dbReference>
<feature type="domain" description="PH" evidence="3">
    <location>
        <begin position="1029"/>
        <end position="1123"/>
    </location>
</feature>
<accession>A0ABN8DBB2</accession>
<dbReference type="PROSITE" id="PS51229">
    <property type="entry name" value="DCUN1"/>
    <property type="match status" value="1"/>
</dbReference>
<feature type="domain" description="DCUN1" evidence="6">
    <location>
        <begin position="61"/>
        <end position="252"/>
    </location>
</feature>
<dbReference type="Gene3D" id="3.30.1520.10">
    <property type="entry name" value="Phox-like domain"/>
    <property type="match status" value="1"/>
</dbReference>
<dbReference type="PANTHER" id="PTHR23509:SF10">
    <property type="entry name" value="LD21067P"/>
    <property type="match status" value="1"/>
</dbReference>
<feature type="region of interest" description="Disordered" evidence="2">
    <location>
        <begin position="509"/>
        <end position="530"/>
    </location>
</feature>
<evidence type="ECO:0000313" key="8">
    <source>
        <dbReference type="Proteomes" id="UP001158986"/>
    </source>
</evidence>
<reference evidence="7 8" key="1">
    <citation type="submission" date="2021-11" db="EMBL/GenBank/DDBJ databases">
        <authorList>
            <person name="Islam A."/>
            <person name="Islam S."/>
            <person name="Flora M.S."/>
            <person name="Rahman M."/>
            <person name="Ziaur R.M."/>
            <person name="Epstein J.H."/>
            <person name="Hassan M."/>
            <person name="Klassen M."/>
            <person name="Woodard K."/>
            <person name="Webb A."/>
            <person name="Webby R.J."/>
            <person name="El Zowalaty M.E."/>
        </authorList>
    </citation>
    <scope>NUCLEOTIDE SEQUENCE [LARGE SCALE GENOMIC DNA]</scope>
    <source>
        <strain evidence="7">Pbs1</strain>
    </source>
</reference>
<dbReference type="PANTHER" id="PTHR23509">
    <property type="entry name" value="PA-PL1 PHOSPHOLIPASE FAMILY"/>
    <property type="match status" value="1"/>
</dbReference>
<feature type="domain" description="PX" evidence="4">
    <location>
        <begin position="1163"/>
        <end position="1277"/>
    </location>
</feature>
<dbReference type="Pfam" id="PF00787">
    <property type="entry name" value="PX"/>
    <property type="match status" value="1"/>
</dbReference>
<feature type="domain" description="DDHD" evidence="5">
    <location>
        <begin position="709"/>
        <end position="856"/>
    </location>
</feature>
<evidence type="ECO:0000256" key="1">
    <source>
        <dbReference type="SAM" id="Coils"/>
    </source>
</evidence>
<dbReference type="InterPro" id="IPR009060">
    <property type="entry name" value="UBA-like_sf"/>
</dbReference>
<dbReference type="SUPFAM" id="SSF50729">
    <property type="entry name" value="PH domain-like"/>
    <property type="match status" value="1"/>
</dbReference>
<dbReference type="PROSITE" id="PS50003">
    <property type="entry name" value="PH_DOMAIN"/>
    <property type="match status" value="1"/>
</dbReference>
<keyword evidence="1" id="KW-0175">Coiled coil</keyword>